<evidence type="ECO:0000313" key="2">
    <source>
        <dbReference type="EMBL" id="KAJ3555834.1"/>
    </source>
</evidence>
<reference evidence="2" key="1">
    <citation type="submission" date="2022-07" db="EMBL/GenBank/DDBJ databases">
        <title>Genome Sequence of Xylaria arbuscula.</title>
        <authorList>
            <person name="Buettner E."/>
        </authorList>
    </citation>
    <scope>NUCLEOTIDE SEQUENCE</scope>
    <source>
        <strain evidence="2">VT107</strain>
    </source>
</reference>
<dbReference type="EMBL" id="JANPWZ010002828">
    <property type="protein sequence ID" value="KAJ3555834.1"/>
    <property type="molecule type" value="Genomic_DNA"/>
</dbReference>
<proteinExistence type="predicted"/>
<comment type="caution">
    <text evidence="2">The sequence shown here is derived from an EMBL/GenBank/DDBJ whole genome shotgun (WGS) entry which is preliminary data.</text>
</comment>
<dbReference type="Proteomes" id="UP001148614">
    <property type="component" value="Unassembled WGS sequence"/>
</dbReference>
<evidence type="ECO:0000256" key="1">
    <source>
        <dbReference type="SAM" id="MobiDB-lite"/>
    </source>
</evidence>
<evidence type="ECO:0000313" key="3">
    <source>
        <dbReference type="Proteomes" id="UP001148614"/>
    </source>
</evidence>
<protein>
    <recommendedName>
        <fullName evidence="4">F-box domain-containing protein</fullName>
    </recommendedName>
</protein>
<accession>A0A9W8N5D0</accession>
<evidence type="ECO:0008006" key="4">
    <source>
        <dbReference type="Google" id="ProtNLM"/>
    </source>
</evidence>
<name>A0A9W8N5D0_9PEZI</name>
<dbReference type="AlphaFoldDB" id="A0A9W8N5D0"/>
<keyword evidence="3" id="KW-1185">Reference proteome</keyword>
<organism evidence="2 3">
    <name type="scientific">Xylaria arbuscula</name>
    <dbReference type="NCBI Taxonomy" id="114810"/>
    <lineage>
        <taxon>Eukaryota</taxon>
        <taxon>Fungi</taxon>
        <taxon>Dikarya</taxon>
        <taxon>Ascomycota</taxon>
        <taxon>Pezizomycotina</taxon>
        <taxon>Sordariomycetes</taxon>
        <taxon>Xylariomycetidae</taxon>
        <taxon>Xylariales</taxon>
        <taxon>Xylariaceae</taxon>
        <taxon>Xylaria</taxon>
    </lineage>
</organism>
<feature type="region of interest" description="Disordered" evidence="1">
    <location>
        <begin position="1"/>
        <end position="25"/>
    </location>
</feature>
<dbReference type="Gene3D" id="1.20.1280.50">
    <property type="match status" value="1"/>
</dbReference>
<sequence length="129" mass="14824">MKFFRRSKKSISEPKTSKKSQQQAYDDVERDKYRLYNGRHDQQYTLAAERSRVFANWLKLPPPVLERVFAFVCPHACDESYENCERSAVEDACMLCDLRDLAHAGKVCKLWRASAIKVMYVVAASASPA</sequence>
<dbReference type="VEuPathDB" id="FungiDB:F4678DRAFT_438146"/>
<gene>
    <name evidence="2" type="ORF">NPX13_g10275</name>
</gene>